<dbReference type="InterPro" id="IPR004316">
    <property type="entry name" value="SWEET_rpt"/>
</dbReference>
<dbReference type="Pfam" id="PF03083">
    <property type="entry name" value="MtN3_slv"/>
    <property type="match status" value="1"/>
</dbReference>
<evidence type="ECO:0000313" key="2">
    <source>
        <dbReference type="EMBL" id="CAF28742.1"/>
    </source>
</evidence>
<feature type="transmembrane region" description="Helical" evidence="1">
    <location>
        <begin position="63"/>
        <end position="81"/>
    </location>
</feature>
<name>Q701Y2_9CREN</name>
<keyword evidence="1" id="KW-0472">Membrane</keyword>
<protein>
    <recommendedName>
        <fullName evidence="3">MtN3 and saliva related transmembrane protein</fullName>
    </recommendedName>
</protein>
<keyword evidence="1" id="KW-0812">Transmembrane</keyword>
<feature type="transmembrane region" description="Helical" evidence="1">
    <location>
        <begin position="6"/>
        <end position="25"/>
    </location>
</feature>
<accession>Q701Y2</accession>
<evidence type="ECO:0000256" key="1">
    <source>
        <dbReference type="SAM" id="Phobius"/>
    </source>
</evidence>
<dbReference type="AlphaFoldDB" id="Q701Y2"/>
<proteinExistence type="predicted"/>
<evidence type="ECO:0008006" key="3">
    <source>
        <dbReference type="Google" id="ProtNLM"/>
    </source>
</evidence>
<sequence length="89" mass="9819">MTEYVIFLIGISATVFSLWSTVPQISKSLKTKKTDDVSKWLIISLIVGLSLWVIYGIMKGDIVIASANAIGVTLNLILFGLKIKYTVQK</sequence>
<dbReference type="GO" id="GO:0016020">
    <property type="term" value="C:membrane"/>
    <property type="evidence" value="ECO:0007669"/>
    <property type="project" value="InterPro"/>
</dbReference>
<dbReference type="Gene3D" id="1.20.1280.290">
    <property type="match status" value="1"/>
</dbReference>
<feature type="transmembrane region" description="Helical" evidence="1">
    <location>
        <begin position="37"/>
        <end position="57"/>
    </location>
</feature>
<organism evidence="2">
    <name type="scientific">uncultured crenarchaeote</name>
    <dbReference type="NCBI Taxonomy" id="29281"/>
    <lineage>
        <taxon>Archaea</taxon>
        <taxon>Thermoproteota</taxon>
        <taxon>environmental samples</taxon>
    </lineage>
</organism>
<dbReference type="EMBL" id="AJ627422">
    <property type="protein sequence ID" value="CAF28742.1"/>
    <property type="molecule type" value="Genomic_DNA"/>
</dbReference>
<keyword evidence="1" id="KW-1133">Transmembrane helix</keyword>
<reference evidence="2" key="1">
    <citation type="journal article" date="2005" name="Environ. Microbiol.">
        <title>Novel genes for nitrite reductase and Amo-related proteins indicate a role of uncultivated mesophilic crenarchaeota in nitrogen cycling.</title>
        <authorList>
            <person name="Treusch A.H."/>
            <person name="Leininger S."/>
            <person name="Kletzin A."/>
            <person name="Schuster S.C."/>
            <person name="Klenk H.-P."/>
            <person name="Schleper C."/>
        </authorList>
    </citation>
    <scope>NUCLEOTIDE SEQUENCE</scope>
</reference>